<evidence type="ECO:0000256" key="2">
    <source>
        <dbReference type="ARBA" id="ARBA00022448"/>
    </source>
</evidence>
<dbReference type="AlphaFoldDB" id="A0A520KYL4"/>
<comment type="subcellular location">
    <subcellularLocation>
        <location evidence="1 7">Cell membrane</location>
        <topology evidence="1 7">Multi-pass membrane protein</topology>
    </subcellularLocation>
</comment>
<accession>A0A520KYL4</accession>
<proteinExistence type="inferred from homology"/>
<dbReference type="EMBL" id="RXIL01000019">
    <property type="protein sequence ID" value="RZN73125.1"/>
    <property type="molecule type" value="Genomic_DNA"/>
</dbReference>
<dbReference type="GO" id="GO:0055085">
    <property type="term" value="P:transmembrane transport"/>
    <property type="evidence" value="ECO:0007669"/>
    <property type="project" value="InterPro"/>
</dbReference>
<feature type="transmembrane region" description="Helical" evidence="7">
    <location>
        <begin position="83"/>
        <end position="106"/>
    </location>
</feature>
<keyword evidence="5 7" id="KW-1133">Transmembrane helix</keyword>
<keyword evidence="4 7" id="KW-0812">Transmembrane</keyword>
<keyword evidence="2 7" id="KW-0813">Transport</keyword>
<dbReference type="SUPFAM" id="SSF161098">
    <property type="entry name" value="MetI-like"/>
    <property type="match status" value="1"/>
</dbReference>
<dbReference type="InterPro" id="IPR025966">
    <property type="entry name" value="OppC_N"/>
</dbReference>
<feature type="transmembrane region" description="Helical" evidence="7">
    <location>
        <begin position="147"/>
        <end position="166"/>
    </location>
</feature>
<dbReference type="GO" id="GO:0005886">
    <property type="term" value="C:plasma membrane"/>
    <property type="evidence" value="ECO:0007669"/>
    <property type="project" value="UniProtKB-SubCell"/>
</dbReference>
<organism evidence="9 10">
    <name type="scientific">Candidatus Methanolliviera hydrocarbonicum</name>
    <dbReference type="NCBI Taxonomy" id="2491085"/>
    <lineage>
        <taxon>Archaea</taxon>
        <taxon>Methanobacteriati</taxon>
        <taxon>Methanobacteriota</taxon>
        <taxon>Candidatus Methanoliparia</taxon>
        <taxon>Candidatus Methanoliparales</taxon>
        <taxon>Candidatus Methanollivieraceae</taxon>
        <taxon>Candidatus Methanolliviera</taxon>
    </lineage>
</organism>
<keyword evidence="3" id="KW-1003">Cell membrane</keyword>
<evidence type="ECO:0000313" key="10">
    <source>
        <dbReference type="Proteomes" id="UP000320766"/>
    </source>
</evidence>
<dbReference type="PANTHER" id="PTHR43386:SF1">
    <property type="entry name" value="D,D-DIPEPTIDE TRANSPORT SYSTEM PERMEASE PROTEIN DDPC-RELATED"/>
    <property type="match status" value="1"/>
</dbReference>
<dbReference type="InterPro" id="IPR000515">
    <property type="entry name" value="MetI-like"/>
</dbReference>
<evidence type="ECO:0000256" key="4">
    <source>
        <dbReference type="ARBA" id="ARBA00022692"/>
    </source>
</evidence>
<dbReference type="PANTHER" id="PTHR43386">
    <property type="entry name" value="OLIGOPEPTIDE TRANSPORT SYSTEM PERMEASE PROTEIN APPC"/>
    <property type="match status" value="1"/>
</dbReference>
<sequence>MFKANKLGIIGVVILLLFLFFALFGPIYVEMMGNSYSPMGGMDTSLGINPETNSYAWPPSLKHPMGTDSKGSDIFSQFLNGSYLAFLIGISIALGAAILGVIMGLISGYWGGRWIDSLIMRSADALVSIPFLPLLIVIAAVVGSLHLFTFIMIMMVFSWVGVCRVIRAQTLSLRTRPYIDSARVAGASSSRIIFKHIAPNVIPLGFYELTMIVGAAIITESGISFLGFGDPTQMSWGMMINFCTAQGHTFKAPWWLLPPGFGITLLSMAFYLIGRAFDEIVNPRLRKME</sequence>
<evidence type="ECO:0000256" key="1">
    <source>
        <dbReference type="ARBA" id="ARBA00004651"/>
    </source>
</evidence>
<dbReference type="InterPro" id="IPR050366">
    <property type="entry name" value="BP-dependent_transpt_permease"/>
</dbReference>
<dbReference type="CDD" id="cd06261">
    <property type="entry name" value="TM_PBP2"/>
    <property type="match status" value="1"/>
</dbReference>
<feature type="transmembrane region" description="Helical" evidence="7">
    <location>
        <begin position="254"/>
        <end position="277"/>
    </location>
</feature>
<dbReference type="Proteomes" id="UP000320766">
    <property type="component" value="Unassembled WGS sequence"/>
</dbReference>
<evidence type="ECO:0000256" key="5">
    <source>
        <dbReference type="ARBA" id="ARBA00022989"/>
    </source>
</evidence>
<comment type="caution">
    <text evidence="9">The sequence shown here is derived from an EMBL/GenBank/DDBJ whole genome shotgun (WGS) entry which is preliminary data.</text>
</comment>
<gene>
    <name evidence="9" type="ORF">EF807_01170</name>
</gene>
<reference evidence="9 10" key="1">
    <citation type="journal article" date="2019" name="Nat. Microbiol.">
        <title>Wide diversity of methane and short-chain alkane metabolisms in uncultured archaea.</title>
        <authorList>
            <person name="Borrel G."/>
            <person name="Adam P.S."/>
            <person name="McKay L.J."/>
            <person name="Chen L.X."/>
            <person name="Sierra-Garcia I.N."/>
            <person name="Sieber C.M."/>
            <person name="Letourneur Q."/>
            <person name="Ghozlane A."/>
            <person name="Andersen G.L."/>
            <person name="Li W.J."/>
            <person name="Hallam S.J."/>
            <person name="Muyzer G."/>
            <person name="de Oliveira V.M."/>
            <person name="Inskeep W.P."/>
            <person name="Banfield J.F."/>
            <person name="Gribaldo S."/>
        </authorList>
    </citation>
    <scope>NUCLEOTIDE SEQUENCE [LARGE SCALE GENOMIC DNA]</scope>
    <source>
        <strain evidence="9">NM1b</strain>
    </source>
</reference>
<protein>
    <submittedName>
        <fullName evidence="9">ABC transporter permease</fullName>
    </submittedName>
</protein>
<feature type="transmembrane region" description="Helical" evidence="7">
    <location>
        <begin position="7"/>
        <end position="29"/>
    </location>
</feature>
<evidence type="ECO:0000256" key="6">
    <source>
        <dbReference type="ARBA" id="ARBA00023136"/>
    </source>
</evidence>
<evidence type="ECO:0000256" key="7">
    <source>
        <dbReference type="RuleBase" id="RU363032"/>
    </source>
</evidence>
<evidence type="ECO:0000259" key="8">
    <source>
        <dbReference type="PROSITE" id="PS50928"/>
    </source>
</evidence>
<comment type="similarity">
    <text evidence="7">Belongs to the binding-protein-dependent transport system permease family.</text>
</comment>
<dbReference type="Gene3D" id="1.10.3720.10">
    <property type="entry name" value="MetI-like"/>
    <property type="match status" value="1"/>
</dbReference>
<evidence type="ECO:0000313" key="9">
    <source>
        <dbReference type="EMBL" id="RZN73125.1"/>
    </source>
</evidence>
<dbReference type="PROSITE" id="PS50928">
    <property type="entry name" value="ABC_TM1"/>
    <property type="match status" value="1"/>
</dbReference>
<feature type="transmembrane region" description="Helical" evidence="7">
    <location>
        <begin position="118"/>
        <end position="141"/>
    </location>
</feature>
<name>A0A520KYL4_9EURY</name>
<dbReference type="Pfam" id="PF12911">
    <property type="entry name" value="OppC_N"/>
    <property type="match status" value="1"/>
</dbReference>
<dbReference type="Pfam" id="PF00528">
    <property type="entry name" value="BPD_transp_1"/>
    <property type="match status" value="1"/>
</dbReference>
<dbReference type="InterPro" id="IPR035906">
    <property type="entry name" value="MetI-like_sf"/>
</dbReference>
<evidence type="ECO:0000256" key="3">
    <source>
        <dbReference type="ARBA" id="ARBA00022475"/>
    </source>
</evidence>
<feature type="transmembrane region" description="Helical" evidence="7">
    <location>
        <begin position="204"/>
        <end position="228"/>
    </location>
</feature>
<feature type="domain" description="ABC transmembrane type-1" evidence="8">
    <location>
        <begin position="86"/>
        <end position="274"/>
    </location>
</feature>
<keyword evidence="6 7" id="KW-0472">Membrane</keyword>